<feature type="region of interest" description="Disordered" evidence="10">
    <location>
        <begin position="1"/>
        <end position="53"/>
    </location>
</feature>
<evidence type="ECO:0000256" key="3">
    <source>
        <dbReference type="ARBA" id="ARBA00022723"/>
    </source>
</evidence>
<dbReference type="CDD" id="cd12148">
    <property type="entry name" value="fungal_TF_MHR"/>
    <property type="match status" value="1"/>
</dbReference>
<evidence type="ECO:0000256" key="9">
    <source>
        <dbReference type="ARBA" id="ARBA00045154"/>
    </source>
</evidence>
<evidence type="ECO:0000256" key="6">
    <source>
        <dbReference type="ARBA" id="ARBA00023163"/>
    </source>
</evidence>
<dbReference type="PANTHER" id="PTHR31001">
    <property type="entry name" value="UNCHARACTERIZED TRANSCRIPTIONAL REGULATORY PROTEIN"/>
    <property type="match status" value="1"/>
</dbReference>
<proteinExistence type="predicted"/>
<dbReference type="SMART" id="SM00066">
    <property type="entry name" value="GAL4"/>
    <property type="match status" value="1"/>
</dbReference>
<dbReference type="InterPro" id="IPR007219">
    <property type="entry name" value="XnlR_reg_dom"/>
</dbReference>
<evidence type="ECO:0000256" key="5">
    <source>
        <dbReference type="ARBA" id="ARBA00023125"/>
    </source>
</evidence>
<evidence type="ECO:0000313" key="13">
    <source>
        <dbReference type="Proteomes" id="UP000002058"/>
    </source>
</evidence>
<comment type="function">
    <text evidence="9">Transcription factor that specifically regulates the neosartoricin B biosynthesis gene cluster.</text>
</comment>
<dbReference type="PROSITE" id="PS50048">
    <property type="entry name" value="ZN2_CY6_FUNGAL_2"/>
    <property type="match status" value="1"/>
</dbReference>
<reference evidence="13" key="1">
    <citation type="journal article" date="2009" name="Genome Res.">
        <title>Comparative genomic analyses of the human fungal pathogens Coccidioides and their relatives.</title>
        <authorList>
            <person name="Sharpton T.J."/>
            <person name="Stajich J.E."/>
            <person name="Rounsley S.D."/>
            <person name="Gardner M.J."/>
            <person name="Wortman J.R."/>
            <person name="Jordar V.S."/>
            <person name="Maiti R."/>
            <person name="Kodira C.D."/>
            <person name="Neafsey D.E."/>
            <person name="Zeng Q."/>
            <person name="Hung C.-Y."/>
            <person name="McMahan C."/>
            <person name="Muszewska A."/>
            <person name="Grynberg M."/>
            <person name="Mandel M.A."/>
            <person name="Kellner E.M."/>
            <person name="Barker B.M."/>
            <person name="Galgiani J.N."/>
            <person name="Orbach M.J."/>
            <person name="Kirkland T.N."/>
            <person name="Cole G.T."/>
            <person name="Henn M.R."/>
            <person name="Birren B.W."/>
            <person name="Taylor J.W."/>
        </authorList>
    </citation>
    <scope>NUCLEOTIDE SEQUENCE [LARGE SCALE GENOMIC DNA]</scope>
    <source>
        <strain evidence="13">UAMH 1704</strain>
    </source>
</reference>
<evidence type="ECO:0000256" key="1">
    <source>
        <dbReference type="ARBA" id="ARBA00004123"/>
    </source>
</evidence>
<feature type="domain" description="Zn(2)-C6 fungal-type" evidence="11">
    <location>
        <begin position="53"/>
        <end position="82"/>
    </location>
</feature>
<dbReference type="GO" id="GO:0000981">
    <property type="term" value="F:DNA-binding transcription factor activity, RNA polymerase II-specific"/>
    <property type="evidence" value="ECO:0007669"/>
    <property type="project" value="InterPro"/>
</dbReference>
<dbReference type="GO" id="GO:0003677">
    <property type="term" value="F:DNA binding"/>
    <property type="evidence" value="ECO:0007669"/>
    <property type="project" value="UniProtKB-KW"/>
</dbReference>
<dbReference type="OMA" id="MISIAYR"/>
<dbReference type="Proteomes" id="UP000002058">
    <property type="component" value="Unassembled WGS sequence"/>
</dbReference>
<dbReference type="PROSITE" id="PS00463">
    <property type="entry name" value="ZN2_CY6_FUNGAL_1"/>
    <property type="match status" value="1"/>
</dbReference>
<accession>C4JJK8</accession>
<protein>
    <recommendedName>
        <fullName evidence="2">C6 finger domain transcription factor nscR</fullName>
    </recommendedName>
    <alternativeName>
        <fullName evidence="8">Neosartiricin B biosynthesis protein R</fullName>
    </alternativeName>
</protein>
<dbReference type="SMART" id="SM00906">
    <property type="entry name" value="Fungal_trans"/>
    <property type="match status" value="1"/>
</dbReference>
<evidence type="ECO:0000256" key="8">
    <source>
        <dbReference type="ARBA" id="ARBA00031692"/>
    </source>
</evidence>
<keyword evidence="7" id="KW-0539">Nucleus</keyword>
<dbReference type="RefSeq" id="XP_002542299.1">
    <property type="nucleotide sequence ID" value="XM_002542253.1"/>
</dbReference>
<keyword evidence="6" id="KW-0804">Transcription</keyword>
<dbReference type="InParanoid" id="C4JJK8"/>
<name>C4JJK8_UNCRE</name>
<dbReference type="EMBL" id="CH476615">
    <property type="protein sequence ID" value="EEP76966.1"/>
    <property type="molecule type" value="Genomic_DNA"/>
</dbReference>
<dbReference type="InterPro" id="IPR001138">
    <property type="entry name" value="Zn2Cys6_DnaBD"/>
</dbReference>
<sequence>MRSSLTNSGLQAISTPVSSDPSQPSTISDAPKDRSPVATGGTAMSDPRSNPRSCVTCRRRKIRCNKVQPCSNCVKARVECVFPKPGRAPRKSKKGTEAELLARLKTLEAAVKSIGKPEAVEGNFADEAKPSSGLNANGCAERSSNNAELDSVNDEMGRLVVSDDQSRYISNRFWTRFGDEIEELKNMIDCPTSDEDDYPSPGDSASASSPWTGNDGFLFGFRSAAHSLREFHLPPEKFGIVWETYLENVAPIVPIFHRPSLKNMLWNAVANLDSVNKNTEALLFTVYYTVITSMTPEQCLSQLGEDRDAALNRYRFAVEQALAKANILSTHSLVLLQSLVLFLICVRQSSDSRYILSMTAIAIQIGRGIGLHRDGATFGLAPLETELRRRLWLQICLLDFCCSLDHGCDPMVHEHSYDTRPPLNINDDDISPDSKEPPEERVGYTDMTFLLFRSDIVVVSRRFTNVPPSASCKRFVASISQKEREEMVENLSRQLEHKYVQHCDMSIPIQWVCGALSRLVVAKLLLVIHHPMTREDVENSVPEETENRLFFSAIEMIEFGLLLETNANTSQWRWLFRTDTQWHALAYVLSNLCVRQPCPVVERAWNAVNAAYKGLELKGQQKGDMLWRGIRKLMARALQFREMQSQRSSAGFGGHEPYTNGFQPSNDTSLSQPLASITYLHQPQQAPVTAINLAPGPVTGFSPGVESYNPSPIDLSTLSPWPPLPLDSMYDTGVSNINASITSAPPSWDEWNRVVREFQLDIGNDGMVTSGQAPIWFE</sequence>
<feature type="region of interest" description="Disordered" evidence="10">
    <location>
        <begin position="122"/>
        <end position="150"/>
    </location>
</feature>
<dbReference type="STRING" id="336963.C4JJK8"/>
<keyword evidence="13" id="KW-1185">Reference proteome</keyword>
<dbReference type="GO" id="GO:0006351">
    <property type="term" value="P:DNA-templated transcription"/>
    <property type="evidence" value="ECO:0007669"/>
    <property type="project" value="InterPro"/>
</dbReference>
<evidence type="ECO:0000256" key="2">
    <source>
        <dbReference type="ARBA" id="ARBA00018346"/>
    </source>
</evidence>
<feature type="region of interest" description="Disordered" evidence="10">
    <location>
        <begin position="419"/>
        <end position="440"/>
    </location>
</feature>
<dbReference type="AlphaFoldDB" id="C4JJK8"/>
<evidence type="ECO:0000313" key="12">
    <source>
        <dbReference type="EMBL" id="EEP76966.1"/>
    </source>
</evidence>
<dbReference type="InterPro" id="IPR036864">
    <property type="entry name" value="Zn2-C6_fun-type_DNA-bd_sf"/>
</dbReference>
<dbReference type="InterPro" id="IPR050613">
    <property type="entry name" value="Sec_Metabolite_Reg"/>
</dbReference>
<keyword evidence="3" id="KW-0479">Metal-binding</keyword>
<dbReference type="VEuPathDB" id="FungiDB:UREG_01815"/>
<dbReference type="OrthoDB" id="435881at2759"/>
<evidence type="ECO:0000256" key="4">
    <source>
        <dbReference type="ARBA" id="ARBA00023015"/>
    </source>
</evidence>
<dbReference type="GeneID" id="8443868"/>
<feature type="compositionally biased region" description="Polar residues" evidence="10">
    <location>
        <begin position="1"/>
        <end position="28"/>
    </location>
</feature>
<evidence type="ECO:0000259" key="11">
    <source>
        <dbReference type="PROSITE" id="PS50048"/>
    </source>
</evidence>
<dbReference type="SUPFAM" id="SSF57701">
    <property type="entry name" value="Zn2/Cys6 DNA-binding domain"/>
    <property type="match status" value="1"/>
</dbReference>
<dbReference type="CDD" id="cd00067">
    <property type="entry name" value="GAL4"/>
    <property type="match status" value="1"/>
</dbReference>
<comment type="subcellular location">
    <subcellularLocation>
        <location evidence="1">Nucleus</location>
    </subcellularLocation>
</comment>
<evidence type="ECO:0000256" key="10">
    <source>
        <dbReference type="SAM" id="MobiDB-lite"/>
    </source>
</evidence>
<dbReference type="Pfam" id="PF00172">
    <property type="entry name" value="Zn_clus"/>
    <property type="match status" value="1"/>
</dbReference>
<keyword evidence="4" id="KW-0805">Transcription regulation</keyword>
<dbReference type="GO" id="GO:0008270">
    <property type="term" value="F:zinc ion binding"/>
    <property type="evidence" value="ECO:0007669"/>
    <property type="project" value="InterPro"/>
</dbReference>
<dbReference type="Gene3D" id="4.10.240.10">
    <property type="entry name" value="Zn(2)-C6 fungal-type DNA-binding domain"/>
    <property type="match status" value="1"/>
</dbReference>
<dbReference type="KEGG" id="ure:UREG_01815"/>
<keyword evidence="5" id="KW-0238">DNA-binding</keyword>
<dbReference type="HOGENOM" id="CLU_004083_7_3_1"/>
<dbReference type="Pfam" id="PF04082">
    <property type="entry name" value="Fungal_trans"/>
    <property type="match status" value="1"/>
</dbReference>
<gene>
    <name evidence="12" type="ORF">UREG_01815</name>
</gene>
<dbReference type="GO" id="GO:0005634">
    <property type="term" value="C:nucleus"/>
    <property type="evidence" value="ECO:0007669"/>
    <property type="project" value="UniProtKB-SubCell"/>
</dbReference>
<dbReference type="eggNOG" id="ENOG502SIT3">
    <property type="taxonomic scope" value="Eukaryota"/>
</dbReference>
<evidence type="ECO:0000256" key="7">
    <source>
        <dbReference type="ARBA" id="ARBA00023242"/>
    </source>
</evidence>
<dbReference type="PANTHER" id="PTHR31001:SF50">
    <property type="entry name" value="ZN(II)2CYS6 TRANSCRIPTION FACTOR (EUROFUNG)"/>
    <property type="match status" value="1"/>
</dbReference>
<organism evidence="12 13">
    <name type="scientific">Uncinocarpus reesii (strain UAMH 1704)</name>
    <dbReference type="NCBI Taxonomy" id="336963"/>
    <lineage>
        <taxon>Eukaryota</taxon>
        <taxon>Fungi</taxon>
        <taxon>Dikarya</taxon>
        <taxon>Ascomycota</taxon>
        <taxon>Pezizomycotina</taxon>
        <taxon>Eurotiomycetes</taxon>
        <taxon>Eurotiomycetidae</taxon>
        <taxon>Onygenales</taxon>
        <taxon>Onygenaceae</taxon>
        <taxon>Uncinocarpus</taxon>
    </lineage>
</organism>